<proteinExistence type="inferred from homology"/>
<evidence type="ECO:0000256" key="6">
    <source>
        <dbReference type="ARBA" id="ARBA00022960"/>
    </source>
</evidence>
<evidence type="ECO:0000259" key="11">
    <source>
        <dbReference type="PROSITE" id="PS52029"/>
    </source>
</evidence>
<reference evidence="12 13" key="1">
    <citation type="submission" date="2021-02" db="EMBL/GenBank/DDBJ databases">
        <title>Bacillus sp. RD4P76, an endophyte from a halophyte.</title>
        <authorList>
            <person name="Sun J.-Q."/>
        </authorList>
    </citation>
    <scope>NUCLEOTIDE SEQUENCE [LARGE SCALE GENOMIC DNA]</scope>
    <source>
        <strain evidence="12 13">RD4P76</strain>
    </source>
</reference>
<dbReference type="CDD" id="cd16913">
    <property type="entry name" value="YkuD_like"/>
    <property type="match status" value="1"/>
</dbReference>
<evidence type="ECO:0000256" key="2">
    <source>
        <dbReference type="ARBA" id="ARBA00005992"/>
    </source>
</evidence>
<dbReference type="Proteomes" id="UP001518925">
    <property type="component" value="Unassembled WGS sequence"/>
</dbReference>
<accession>A0ABS2DHZ8</accession>
<comment type="similarity">
    <text evidence="2">Belongs to the YkuD family.</text>
</comment>
<dbReference type="InterPro" id="IPR050979">
    <property type="entry name" value="LD-transpeptidase"/>
</dbReference>
<dbReference type="InterPro" id="IPR036779">
    <property type="entry name" value="LysM_dom_sf"/>
</dbReference>
<name>A0ABS2DHZ8_9BACI</name>
<keyword evidence="8 9" id="KW-0961">Cell wall biogenesis/degradation</keyword>
<sequence length="164" mass="18097">MIHITKQGETLAIIAQNYRTTVQKLIQANNISNPNIIYVGQPIVIPGLPSPDSIPYTIWVSLSKRTLILYQNYELVKVYPVAIGRMLHETPIGNFVIVNREPNPGGPFGKMWLSLSKIHYGIHGTNNPSSIGNAVSSGCIRMYNEDVLELSSIVPNGTAVFIRP</sequence>
<comment type="caution">
    <text evidence="12">The sequence shown here is derived from an EMBL/GenBank/DDBJ whole genome shotgun (WGS) entry which is preliminary data.</text>
</comment>
<keyword evidence="7 9" id="KW-0573">Peptidoglycan synthesis</keyword>
<keyword evidence="5" id="KW-0378">Hydrolase</keyword>
<dbReference type="PROSITE" id="PS51782">
    <property type="entry name" value="LYSM"/>
    <property type="match status" value="1"/>
</dbReference>
<dbReference type="EMBL" id="JAFELM010000024">
    <property type="protein sequence ID" value="MBM6617640.1"/>
    <property type="molecule type" value="Genomic_DNA"/>
</dbReference>
<dbReference type="Pfam" id="PF01476">
    <property type="entry name" value="LysM"/>
    <property type="match status" value="1"/>
</dbReference>
<dbReference type="PANTHER" id="PTHR30582:SF24">
    <property type="entry name" value="L,D-TRANSPEPTIDASE ERFK_SRFK-RELATED"/>
    <property type="match status" value="1"/>
</dbReference>
<feature type="active site" description="Nucleophile" evidence="9">
    <location>
        <position position="139"/>
    </location>
</feature>
<keyword evidence="4" id="KW-0808">Transferase</keyword>
<feature type="domain" description="L,D-TPase catalytic" evidence="11">
    <location>
        <begin position="56"/>
        <end position="163"/>
    </location>
</feature>
<keyword evidence="6 9" id="KW-0133">Cell shape</keyword>
<comment type="pathway">
    <text evidence="1 9">Cell wall biogenesis; peptidoglycan biosynthesis.</text>
</comment>
<evidence type="ECO:0000256" key="1">
    <source>
        <dbReference type="ARBA" id="ARBA00004752"/>
    </source>
</evidence>
<evidence type="ECO:0000256" key="3">
    <source>
        <dbReference type="ARBA" id="ARBA00022676"/>
    </source>
</evidence>
<gene>
    <name evidence="12" type="ORF">JR050_08095</name>
</gene>
<keyword evidence="3" id="KW-0328">Glycosyltransferase</keyword>
<dbReference type="SUPFAM" id="SSF54106">
    <property type="entry name" value="LysM domain"/>
    <property type="match status" value="1"/>
</dbReference>
<dbReference type="SMART" id="SM00257">
    <property type="entry name" value="LysM"/>
    <property type="match status" value="1"/>
</dbReference>
<dbReference type="Pfam" id="PF03734">
    <property type="entry name" value="YkuD"/>
    <property type="match status" value="1"/>
</dbReference>
<organism evidence="12 13">
    <name type="scientific">Bacillus suaedaesalsae</name>
    <dbReference type="NCBI Taxonomy" id="2810349"/>
    <lineage>
        <taxon>Bacteria</taxon>
        <taxon>Bacillati</taxon>
        <taxon>Bacillota</taxon>
        <taxon>Bacilli</taxon>
        <taxon>Bacillales</taxon>
        <taxon>Bacillaceae</taxon>
        <taxon>Bacillus</taxon>
    </lineage>
</organism>
<dbReference type="InterPro" id="IPR038063">
    <property type="entry name" value="Transpep_catalytic_dom"/>
</dbReference>
<dbReference type="Gene3D" id="2.40.440.10">
    <property type="entry name" value="L,D-transpeptidase catalytic domain-like"/>
    <property type="match status" value="1"/>
</dbReference>
<evidence type="ECO:0000313" key="13">
    <source>
        <dbReference type="Proteomes" id="UP001518925"/>
    </source>
</evidence>
<dbReference type="RefSeq" id="WP_204203015.1">
    <property type="nucleotide sequence ID" value="NZ_JAFELM010000024.1"/>
</dbReference>
<evidence type="ECO:0000259" key="10">
    <source>
        <dbReference type="PROSITE" id="PS51782"/>
    </source>
</evidence>
<dbReference type="InterPro" id="IPR018392">
    <property type="entry name" value="LysM"/>
</dbReference>
<evidence type="ECO:0000256" key="9">
    <source>
        <dbReference type="PROSITE-ProRule" id="PRU01373"/>
    </source>
</evidence>
<dbReference type="InterPro" id="IPR005490">
    <property type="entry name" value="LD_TPept_cat_dom"/>
</dbReference>
<dbReference type="PANTHER" id="PTHR30582">
    <property type="entry name" value="L,D-TRANSPEPTIDASE"/>
    <property type="match status" value="1"/>
</dbReference>
<feature type="domain" description="LysM" evidence="10">
    <location>
        <begin position="1"/>
        <end position="45"/>
    </location>
</feature>
<protein>
    <submittedName>
        <fullName evidence="12">L,D-transpeptidase family protein</fullName>
    </submittedName>
</protein>
<evidence type="ECO:0000313" key="12">
    <source>
        <dbReference type="EMBL" id="MBM6617640.1"/>
    </source>
</evidence>
<evidence type="ECO:0000256" key="5">
    <source>
        <dbReference type="ARBA" id="ARBA00022801"/>
    </source>
</evidence>
<evidence type="ECO:0000256" key="4">
    <source>
        <dbReference type="ARBA" id="ARBA00022679"/>
    </source>
</evidence>
<feature type="active site" description="Proton donor/acceptor" evidence="9">
    <location>
        <position position="123"/>
    </location>
</feature>
<dbReference type="SUPFAM" id="SSF141523">
    <property type="entry name" value="L,D-transpeptidase catalytic domain-like"/>
    <property type="match status" value="1"/>
</dbReference>
<dbReference type="Gene3D" id="3.10.350.10">
    <property type="entry name" value="LysM domain"/>
    <property type="match status" value="1"/>
</dbReference>
<evidence type="ECO:0000256" key="7">
    <source>
        <dbReference type="ARBA" id="ARBA00022984"/>
    </source>
</evidence>
<dbReference type="PROSITE" id="PS52029">
    <property type="entry name" value="LD_TPASE"/>
    <property type="match status" value="1"/>
</dbReference>
<evidence type="ECO:0000256" key="8">
    <source>
        <dbReference type="ARBA" id="ARBA00023316"/>
    </source>
</evidence>
<keyword evidence="13" id="KW-1185">Reference proteome</keyword>
<dbReference type="CDD" id="cd00118">
    <property type="entry name" value="LysM"/>
    <property type="match status" value="1"/>
</dbReference>